<dbReference type="InterPro" id="IPR044730">
    <property type="entry name" value="RNase_H-like_dom_plant"/>
</dbReference>
<accession>A0A922EFN4</accession>
<sequence>MDREETRLAHMAKKSWLKDGDQNSKFFHAYLNAKYHQRVQDMHLSDGTSLHTPLDIHQAAVDYFDQFLGHNYSCVLPNLSELISPIVSNKDNLAIGRAPSLEEIKDALFTIPIDSSPGPDGFGSGFFRVCWDFVKDDVFEAIVEFFHTHMLPKSYTASYIVLIPKVDKPSGFDKFRPISLCFVIYKICTKIIVTQQGAFIPGRSIFENFSLTQEMVHSIHRKSIGAYDCMDWNFILHVLMHFGFSPNVCDLVKACISSPWYSVMMNGTPLGFFKGARGLRQEVLSCLLKKSFEEGTPIISHLIKKSMRGLMEVLNTSKVWTGQRIPLSRKNALLNLTGFSEGCFPFKYLGVPIVNGRLKASDFSELLGKVKKKIASWKMKMLSAGGRTILLRHVLSNVPKVVFLNLNKILSSFFGGDSKGKGCRKWISWKHICTPIDEALHMKLAWRLIKGKYVKGQHLSILDSTKGTRFWRSIVRNIPTVLNNSKWIVKEGNISFCQFLVIDHPSIKIKECRIENGCDISLLTRLVGHHKASELYDFLARRKEGQDVLVWLKDKDGHFTTKSAWDYGGYSDGLKCNCCQEGHTEDLNHVLCTGEFARHVWRLAASHLGVHMASFYTWTEQINFWFRRASKSSQVRIIFGILPSIISWKLWERRCKARYEEKANTVESVWHAIKLWLRRVVDQVMKVSSVSTRDIDILNRLDIPVLNPKPKRVRVVRWTRPRQGWVKLNIDGSSLGNLGHSGAGGVIRDDNGRLIVAYSVSLGHGTNNFAEFQSLLEGVRRCHTLGFSRVQIETDSQLLVNWITKDACPNWYLEDFWEELHAFRTCMDYTVTHIFREGAPLVHGALTFS</sequence>
<dbReference type="GO" id="GO:0003676">
    <property type="term" value="F:nucleic acid binding"/>
    <property type="evidence" value="ECO:0007669"/>
    <property type="project" value="InterPro"/>
</dbReference>
<feature type="domain" description="RNase H type-1" evidence="1">
    <location>
        <begin position="722"/>
        <end position="849"/>
    </location>
</feature>
<gene>
    <name evidence="2" type="ORF">I3842_07G054300</name>
</gene>
<name>A0A922EFN4_CARIL</name>
<dbReference type="PROSITE" id="PS50879">
    <property type="entry name" value="RNASE_H_1"/>
    <property type="match status" value="1"/>
</dbReference>
<dbReference type="Proteomes" id="UP000811246">
    <property type="component" value="Chromosome 7"/>
</dbReference>
<dbReference type="PANTHER" id="PTHR33116:SF80">
    <property type="entry name" value="REVERSE TRANSCRIPTASE ZINC-BINDING DOMAIN-CONTAINING PROTEIN"/>
    <property type="match status" value="1"/>
</dbReference>
<organism evidence="2 3">
    <name type="scientific">Carya illinoinensis</name>
    <name type="common">Pecan</name>
    <dbReference type="NCBI Taxonomy" id="32201"/>
    <lineage>
        <taxon>Eukaryota</taxon>
        <taxon>Viridiplantae</taxon>
        <taxon>Streptophyta</taxon>
        <taxon>Embryophyta</taxon>
        <taxon>Tracheophyta</taxon>
        <taxon>Spermatophyta</taxon>
        <taxon>Magnoliopsida</taxon>
        <taxon>eudicotyledons</taxon>
        <taxon>Gunneridae</taxon>
        <taxon>Pentapetalae</taxon>
        <taxon>rosids</taxon>
        <taxon>fabids</taxon>
        <taxon>Fagales</taxon>
        <taxon>Juglandaceae</taxon>
        <taxon>Carya</taxon>
    </lineage>
</organism>
<evidence type="ECO:0000259" key="1">
    <source>
        <dbReference type="PROSITE" id="PS50879"/>
    </source>
</evidence>
<dbReference type="AlphaFoldDB" id="A0A922EFN4"/>
<dbReference type="PANTHER" id="PTHR33116">
    <property type="entry name" value="REVERSE TRANSCRIPTASE ZINC-BINDING DOMAIN-CONTAINING PROTEIN-RELATED-RELATED"/>
    <property type="match status" value="1"/>
</dbReference>
<dbReference type="CDD" id="cd06222">
    <property type="entry name" value="RNase_H_like"/>
    <property type="match status" value="1"/>
</dbReference>
<reference evidence="2" key="1">
    <citation type="submission" date="2021-01" db="EMBL/GenBank/DDBJ databases">
        <authorList>
            <person name="Lovell J.T."/>
            <person name="Bentley N."/>
            <person name="Bhattarai G."/>
            <person name="Jenkins J.W."/>
            <person name="Sreedasyam A."/>
            <person name="Alarcon Y."/>
            <person name="Bock C."/>
            <person name="Boston L."/>
            <person name="Carlson J."/>
            <person name="Cervantes K."/>
            <person name="Clermont K."/>
            <person name="Krom N."/>
            <person name="Kubenka K."/>
            <person name="Mamidi S."/>
            <person name="Mattison C."/>
            <person name="Monteros M."/>
            <person name="Pisani C."/>
            <person name="Plott C."/>
            <person name="Rajasekar S."/>
            <person name="Rhein H.S."/>
            <person name="Rohla C."/>
            <person name="Song M."/>
            <person name="Hilaire R.S."/>
            <person name="Shu S."/>
            <person name="Wells L."/>
            <person name="Wang X."/>
            <person name="Webber J."/>
            <person name="Heerema R.J."/>
            <person name="Klein P."/>
            <person name="Conner P."/>
            <person name="Grauke L."/>
            <person name="Grimwood J."/>
            <person name="Schmutz J."/>
            <person name="Randall J.J."/>
        </authorList>
    </citation>
    <scope>NUCLEOTIDE SEQUENCE</scope>
    <source>
        <tissue evidence="2">Leaf</tissue>
    </source>
</reference>
<dbReference type="GO" id="GO:0004523">
    <property type="term" value="F:RNA-DNA hybrid ribonuclease activity"/>
    <property type="evidence" value="ECO:0007669"/>
    <property type="project" value="InterPro"/>
</dbReference>
<protein>
    <recommendedName>
        <fullName evidence="1">RNase H type-1 domain-containing protein</fullName>
    </recommendedName>
</protein>
<dbReference type="EMBL" id="CM031831">
    <property type="protein sequence ID" value="KAG6702808.1"/>
    <property type="molecule type" value="Genomic_DNA"/>
</dbReference>
<proteinExistence type="predicted"/>
<evidence type="ECO:0000313" key="2">
    <source>
        <dbReference type="EMBL" id="KAG6702808.1"/>
    </source>
</evidence>
<dbReference type="Pfam" id="PF13456">
    <property type="entry name" value="RVT_3"/>
    <property type="match status" value="1"/>
</dbReference>
<dbReference type="InterPro" id="IPR002156">
    <property type="entry name" value="RNaseH_domain"/>
</dbReference>
<evidence type="ECO:0000313" key="3">
    <source>
        <dbReference type="Proteomes" id="UP000811246"/>
    </source>
</evidence>
<comment type="caution">
    <text evidence="2">The sequence shown here is derived from an EMBL/GenBank/DDBJ whole genome shotgun (WGS) entry which is preliminary data.</text>
</comment>